<dbReference type="InterPro" id="IPR051297">
    <property type="entry name" value="PalB/RIM13"/>
</dbReference>
<dbReference type="PANTHER" id="PTHR46143:SF1">
    <property type="entry name" value="CALPAIN-7"/>
    <property type="match status" value="1"/>
</dbReference>
<dbReference type="GO" id="GO:0004198">
    <property type="term" value="F:calcium-dependent cysteine-type endopeptidase activity"/>
    <property type="evidence" value="ECO:0007669"/>
    <property type="project" value="InterPro"/>
</dbReference>
<dbReference type="Pfam" id="PF04212">
    <property type="entry name" value="MIT"/>
    <property type="match status" value="2"/>
</dbReference>
<feature type="region of interest" description="Disordered" evidence="7">
    <location>
        <begin position="171"/>
        <end position="225"/>
    </location>
</feature>
<name>A0AAQ4EWN7_AMBAM</name>
<dbReference type="GO" id="GO:0006508">
    <property type="term" value="P:proteolysis"/>
    <property type="evidence" value="ECO:0007669"/>
    <property type="project" value="UniProtKB-KW"/>
</dbReference>
<dbReference type="SMART" id="SM00745">
    <property type="entry name" value="MIT"/>
    <property type="match status" value="2"/>
</dbReference>
<organism evidence="9 10">
    <name type="scientific">Amblyomma americanum</name>
    <name type="common">Lone star tick</name>
    <dbReference type="NCBI Taxonomy" id="6943"/>
    <lineage>
        <taxon>Eukaryota</taxon>
        <taxon>Metazoa</taxon>
        <taxon>Ecdysozoa</taxon>
        <taxon>Arthropoda</taxon>
        <taxon>Chelicerata</taxon>
        <taxon>Arachnida</taxon>
        <taxon>Acari</taxon>
        <taxon>Parasitiformes</taxon>
        <taxon>Ixodida</taxon>
        <taxon>Ixodoidea</taxon>
        <taxon>Ixodidae</taxon>
        <taxon>Amblyomminae</taxon>
        <taxon>Amblyomma</taxon>
    </lineage>
</organism>
<dbReference type="SUPFAM" id="SSF54001">
    <property type="entry name" value="Cysteine proteinases"/>
    <property type="match status" value="1"/>
</dbReference>
<keyword evidence="3 6" id="KW-0378">Hydrolase</keyword>
<dbReference type="SUPFAM" id="SSF49758">
    <property type="entry name" value="Calpain large subunit, middle domain (domain III)"/>
    <property type="match status" value="2"/>
</dbReference>
<accession>A0AAQ4EWN7</accession>
<dbReference type="SMART" id="SM00230">
    <property type="entry name" value="CysPc"/>
    <property type="match status" value="1"/>
</dbReference>
<dbReference type="InterPro" id="IPR036181">
    <property type="entry name" value="MIT_dom_sf"/>
</dbReference>
<dbReference type="Gene3D" id="1.20.58.80">
    <property type="entry name" value="Phosphotransferase system, lactose/cellobiose-type IIA subunit"/>
    <property type="match status" value="2"/>
</dbReference>
<keyword evidence="2 6" id="KW-0645">Protease</keyword>
<evidence type="ECO:0000313" key="10">
    <source>
        <dbReference type="Proteomes" id="UP001321473"/>
    </source>
</evidence>
<dbReference type="InterPro" id="IPR007330">
    <property type="entry name" value="MIT_dom"/>
</dbReference>
<dbReference type="InterPro" id="IPR036213">
    <property type="entry name" value="Calpain_III_sf"/>
</dbReference>
<dbReference type="PRINTS" id="PR00704">
    <property type="entry name" value="CALPAIN"/>
</dbReference>
<evidence type="ECO:0000313" key="9">
    <source>
        <dbReference type="EMBL" id="KAK8778978.1"/>
    </source>
</evidence>
<evidence type="ECO:0000259" key="8">
    <source>
        <dbReference type="PROSITE" id="PS50203"/>
    </source>
</evidence>
<dbReference type="Gene3D" id="3.90.70.10">
    <property type="entry name" value="Cysteine proteinases"/>
    <property type="match status" value="1"/>
</dbReference>
<evidence type="ECO:0000256" key="2">
    <source>
        <dbReference type="ARBA" id="ARBA00022670"/>
    </source>
</evidence>
<feature type="active site" evidence="5 6">
    <location>
        <position position="490"/>
    </location>
</feature>
<dbReference type="Proteomes" id="UP001321473">
    <property type="component" value="Unassembled WGS sequence"/>
</dbReference>
<dbReference type="InterPro" id="IPR022682">
    <property type="entry name" value="Calpain_domain_III"/>
</dbReference>
<dbReference type="Pfam" id="PF00648">
    <property type="entry name" value="Peptidase_C2"/>
    <property type="match status" value="1"/>
</dbReference>
<feature type="compositionally biased region" description="Low complexity" evidence="7">
    <location>
        <begin position="199"/>
        <end position="211"/>
    </location>
</feature>
<feature type="active site" evidence="5 6">
    <location>
        <position position="510"/>
    </location>
</feature>
<evidence type="ECO:0000256" key="6">
    <source>
        <dbReference type="PROSITE-ProRule" id="PRU00239"/>
    </source>
</evidence>
<feature type="compositionally biased region" description="Polar residues" evidence="7">
    <location>
        <begin position="188"/>
        <end position="198"/>
    </location>
</feature>
<evidence type="ECO:0000256" key="5">
    <source>
        <dbReference type="PIRSR" id="PIRSR622684-1"/>
    </source>
</evidence>
<feature type="active site" evidence="5 6">
    <location>
        <position position="321"/>
    </location>
</feature>
<keyword evidence="4 6" id="KW-0788">Thiol protease</keyword>
<evidence type="ECO:0000256" key="1">
    <source>
        <dbReference type="ARBA" id="ARBA00007623"/>
    </source>
</evidence>
<reference evidence="9 10" key="1">
    <citation type="journal article" date="2023" name="Arcadia Sci">
        <title>De novo assembly of a long-read Amblyomma americanum tick genome.</title>
        <authorList>
            <person name="Chou S."/>
            <person name="Poskanzer K.E."/>
            <person name="Rollins M."/>
            <person name="Thuy-Boun P.S."/>
        </authorList>
    </citation>
    <scope>NUCLEOTIDE SEQUENCE [LARGE SCALE GENOMIC DNA]</scope>
    <source>
        <strain evidence="9">F_SG_1</strain>
        <tissue evidence="9">Salivary glands</tissue>
    </source>
</reference>
<comment type="similarity">
    <text evidence="1">Belongs to the peptidase C2 family.</text>
</comment>
<dbReference type="PANTHER" id="PTHR46143">
    <property type="entry name" value="CALPAIN-7"/>
    <property type="match status" value="1"/>
</dbReference>
<dbReference type="SMART" id="SM00720">
    <property type="entry name" value="calpain_III"/>
    <property type="match status" value="1"/>
</dbReference>
<dbReference type="InterPro" id="IPR022683">
    <property type="entry name" value="Calpain_III"/>
</dbReference>
<dbReference type="SUPFAM" id="SSF116846">
    <property type="entry name" value="MIT domain"/>
    <property type="match status" value="2"/>
</dbReference>
<comment type="caution">
    <text evidence="9">The sequence shown here is derived from an EMBL/GenBank/DDBJ whole genome shotgun (WGS) entry which is preliminary data.</text>
</comment>
<dbReference type="InterPro" id="IPR038765">
    <property type="entry name" value="Papain-like_cys_pep_sf"/>
</dbReference>
<proteinExistence type="inferred from homology"/>
<dbReference type="PROSITE" id="PS50203">
    <property type="entry name" value="CALPAIN_CAT"/>
    <property type="match status" value="1"/>
</dbReference>
<dbReference type="Pfam" id="PF01067">
    <property type="entry name" value="Calpain_III"/>
    <property type="match status" value="1"/>
</dbReference>
<feature type="domain" description="Calpain catalytic" evidence="8">
    <location>
        <begin position="292"/>
        <end position="572"/>
    </location>
</feature>
<evidence type="ECO:0000256" key="3">
    <source>
        <dbReference type="ARBA" id="ARBA00022801"/>
    </source>
</evidence>
<protein>
    <recommendedName>
        <fullName evidence="8">Calpain catalytic domain-containing protein</fullName>
    </recommendedName>
</protein>
<dbReference type="InterPro" id="IPR001300">
    <property type="entry name" value="Peptidase_C2_calpain_cat"/>
</dbReference>
<dbReference type="Gene3D" id="2.60.120.380">
    <property type="match status" value="2"/>
</dbReference>
<gene>
    <name evidence="9" type="ORF">V5799_019678</name>
</gene>
<evidence type="ECO:0000256" key="4">
    <source>
        <dbReference type="ARBA" id="ARBA00022807"/>
    </source>
</evidence>
<keyword evidence="10" id="KW-1185">Reference proteome</keyword>
<dbReference type="CDD" id="cd00044">
    <property type="entry name" value="CysPc"/>
    <property type="match status" value="1"/>
</dbReference>
<evidence type="ECO:0000256" key="7">
    <source>
        <dbReference type="SAM" id="MobiDB-lite"/>
    </source>
</evidence>
<dbReference type="InterPro" id="IPR022684">
    <property type="entry name" value="Calpain_cysteine_protease"/>
</dbReference>
<dbReference type="EMBL" id="JARKHS020010224">
    <property type="protein sequence ID" value="KAK8778978.1"/>
    <property type="molecule type" value="Genomic_DNA"/>
</dbReference>
<sequence length="847" mass="94841">MGESRAQFERDAVEFASRAVKFDLEGNPGPAAYYYREAAQALQSAMLSGSQVACISDKANEYLKRAEELVKLTSSTHLPVTSNAQQLQLDRAKFLLSQALDEDERDNYQDALELYTQAVELCLQARAATDDKTLHEKLTSIASQGLERAECMKVKLASSCGSGSTIIHPAPSAPMLEGARSPLGAGSSKASSTSVTTRLSSESAATSSSLSYPGPDGEHVGDAGTKLLVSGNEGYTREEIDVLRKTSLINGREFVPFLDTDKRDRFAFKLPFCDPNGKLSLSPKQRASFSHWARLEELSHDPKIIEVVDCFSIRQTIVSDCSFVASLAVSGLYEKRFKKKIITSIIFPQNRQGHPVYNPCGKYTVKLNINGVPRKVVIDDYLPMGKNSEMLCSYSNNKNEFWVSLLEKAYMKVMGGYDFPGSNSNIDLHALTGWIPERVSLHGNADTPFDADAFFNKLLDRHQRGDVLVTLATGELSEADAERSGLVPSHAYAMLDVRHVQGRRLFLLKNPWSHLRWKGRYSERDTTSWTPALAQALRYDPRNAAMFDNGVFWIDYDSVCHFFDVAYLNWNPALFQYTYCTHRTWTAGTGPVKDLYNIGENPQFTLELSRSGCAVWILLTRHITDREDFANNREYICLLVYKNNGRKVYLPFDPPPYKDGVRINSPHYLCKMVVPQGGETRYTLVMSQYEKSNTIHYTLRAYSSCPFQLAPIKNPYKHVREEKHGAWTKETAGGCGNHPETYSRNPVYQVTLQSSHDQNQMLVSMKGPKQYQIGFDIVTVTVNNPSCSDFFARKGSGTFKSGFTVLELERVPAGVYNVIPSTFKPFQEGPFFLTVSATCPLKMSRIQ</sequence>
<dbReference type="AlphaFoldDB" id="A0AAQ4EWN7"/>